<dbReference type="AlphaFoldDB" id="A0A1U9JYQ2"/>
<dbReference type="SMART" id="SM00448">
    <property type="entry name" value="REC"/>
    <property type="match status" value="1"/>
</dbReference>
<evidence type="ECO:0000256" key="7">
    <source>
        <dbReference type="PROSITE-ProRule" id="PRU01091"/>
    </source>
</evidence>
<evidence type="ECO:0000256" key="4">
    <source>
        <dbReference type="ARBA" id="ARBA00023125"/>
    </source>
</evidence>
<dbReference type="OrthoDB" id="9802426at2"/>
<dbReference type="EMBL" id="JAATIZ010000001">
    <property type="protein sequence ID" value="NJB64089.1"/>
    <property type="molecule type" value="Genomic_DNA"/>
</dbReference>
<dbReference type="Pfam" id="PF00072">
    <property type="entry name" value="Response_reg"/>
    <property type="match status" value="1"/>
</dbReference>
<feature type="domain" description="Response regulatory" evidence="8">
    <location>
        <begin position="2"/>
        <end position="116"/>
    </location>
</feature>
<dbReference type="Proteomes" id="UP000783934">
    <property type="component" value="Unassembled WGS sequence"/>
</dbReference>
<dbReference type="FunFam" id="3.40.50.2300:FF:000002">
    <property type="entry name" value="DNA-binding response regulator PhoP"/>
    <property type="match status" value="1"/>
</dbReference>
<dbReference type="GO" id="GO:0005829">
    <property type="term" value="C:cytosol"/>
    <property type="evidence" value="ECO:0007669"/>
    <property type="project" value="TreeGrafter"/>
</dbReference>
<dbReference type="InterPro" id="IPR039420">
    <property type="entry name" value="WalR-like"/>
</dbReference>
<dbReference type="PROSITE" id="PS50110">
    <property type="entry name" value="RESPONSE_REGULATORY"/>
    <property type="match status" value="1"/>
</dbReference>
<dbReference type="GO" id="GO:0032993">
    <property type="term" value="C:protein-DNA complex"/>
    <property type="evidence" value="ECO:0007669"/>
    <property type="project" value="TreeGrafter"/>
</dbReference>
<dbReference type="SUPFAM" id="SSF46894">
    <property type="entry name" value="C-terminal effector domain of the bipartite response regulators"/>
    <property type="match status" value="1"/>
</dbReference>
<dbReference type="InterPro" id="IPR036388">
    <property type="entry name" value="WH-like_DNA-bd_sf"/>
</dbReference>
<dbReference type="SUPFAM" id="SSF52172">
    <property type="entry name" value="CheY-like"/>
    <property type="match status" value="1"/>
</dbReference>
<accession>A0A1U9JYQ2</accession>
<evidence type="ECO:0000256" key="5">
    <source>
        <dbReference type="ARBA" id="ARBA00023163"/>
    </source>
</evidence>
<dbReference type="KEGG" id="phn:PAEH1_03860"/>
<dbReference type="CDD" id="cd00383">
    <property type="entry name" value="trans_reg_C"/>
    <property type="match status" value="1"/>
</dbReference>
<dbReference type="InterPro" id="IPR001789">
    <property type="entry name" value="Sig_transdc_resp-reg_receiver"/>
</dbReference>
<evidence type="ECO:0000259" key="8">
    <source>
        <dbReference type="PROSITE" id="PS50110"/>
    </source>
</evidence>
<organism evidence="10 13">
    <name type="scientific">Paenalcaligenes hominis</name>
    <dbReference type="NCBI Taxonomy" id="643674"/>
    <lineage>
        <taxon>Bacteria</taxon>
        <taxon>Pseudomonadati</taxon>
        <taxon>Pseudomonadota</taxon>
        <taxon>Betaproteobacteria</taxon>
        <taxon>Burkholderiales</taxon>
        <taxon>Alcaligenaceae</taxon>
        <taxon>Paenalcaligenes</taxon>
    </lineage>
</organism>
<evidence type="ECO:0000259" key="9">
    <source>
        <dbReference type="PROSITE" id="PS51755"/>
    </source>
</evidence>
<dbReference type="GO" id="GO:0000976">
    <property type="term" value="F:transcription cis-regulatory region binding"/>
    <property type="evidence" value="ECO:0007669"/>
    <property type="project" value="TreeGrafter"/>
</dbReference>
<dbReference type="GO" id="GO:0006355">
    <property type="term" value="P:regulation of DNA-templated transcription"/>
    <property type="evidence" value="ECO:0007669"/>
    <property type="project" value="InterPro"/>
</dbReference>
<feature type="DNA-binding region" description="OmpR/PhoB-type" evidence="7">
    <location>
        <begin position="124"/>
        <end position="220"/>
    </location>
</feature>
<keyword evidence="4 7" id="KW-0238">DNA-binding</keyword>
<dbReference type="EMBL" id="CP019697">
    <property type="protein sequence ID" value="AQS50920.1"/>
    <property type="molecule type" value="Genomic_DNA"/>
</dbReference>
<dbReference type="InterPro" id="IPR001867">
    <property type="entry name" value="OmpR/PhoB-type_DNA-bd"/>
</dbReference>
<dbReference type="STRING" id="643674.PAEH1_03860"/>
<feature type="modified residue" description="4-aspartylphosphate" evidence="6">
    <location>
        <position position="51"/>
    </location>
</feature>
<dbReference type="InterPro" id="IPR011006">
    <property type="entry name" value="CheY-like_superfamily"/>
</dbReference>
<dbReference type="Proteomes" id="UP000700248">
    <property type="component" value="Unassembled WGS sequence"/>
</dbReference>
<dbReference type="PANTHER" id="PTHR48111">
    <property type="entry name" value="REGULATOR OF RPOS"/>
    <property type="match status" value="1"/>
</dbReference>
<dbReference type="Pfam" id="PF00486">
    <property type="entry name" value="Trans_reg_C"/>
    <property type="match status" value="1"/>
</dbReference>
<evidence type="ECO:0000313" key="10">
    <source>
        <dbReference type="EMBL" id="AQS50920.1"/>
    </source>
</evidence>
<name>A0A1U9JYQ2_9BURK</name>
<reference evidence="12 14" key="2">
    <citation type="submission" date="2020-03" db="EMBL/GenBank/DDBJ databases">
        <title>Genomic Encyclopedia of Type Strains, Phase IV (KMG-IV): sequencing the most valuable type-strain genomes for metagenomic binning, comparative biology and taxonomic classification.</title>
        <authorList>
            <person name="Goeker M."/>
        </authorList>
    </citation>
    <scope>NUCLEOTIDE SEQUENCE [LARGE SCALE GENOMIC DNA]</scope>
    <source>
        <strain evidence="12 14">DSM 26613</strain>
    </source>
</reference>
<keyword evidence="14" id="KW-1185">Reference proteome</keyword>
<dbReference type="Gene3D" id="6.10.250.690">
    <property type="match status" value="1"/>
</dbReference>
<keyword evidence="5" id="KW-0804">Transcription</keyword>
<proteinExistence type="predicted"/>
<evidence type="ECO:0000256" key="1">
    <source>
        <dbReference type="ARBA" id="ARBA00022553"/>
    </source>
</evidence>
<dbReference type="PROSITE" id="PS51755">
    <property type="entry name" value="OMPR_PHOB"/>
    <property type="match status" value="1"/>
</dbReference>
<evidence type="ECO:0000313" key="11">
    <source>
        <dbReference type="EMBL" id="HJH23123.1"/>
    </source>
</evidence>
<evidence type="ECO:0000256" key="6">
    <source>
        <dbReference type="PROSITE-ProRule" id="PRU00169"/>
    </source>
</evidence>
<dbReference type="GO" id="GO:0000156">
    <property type="term" value="F:phosphorelay response regulator activity"/>
    <property type="evidence" value="ECO:0007669"/>
    <property type="project" value="TreeGrafter"/>
</dbReference>
<reference evidence="11" key="3">
    <citation type="journal article" date="2021" name="PeerJ">
        <title>Extensive microbial diversity within the chicken gut microbiome revealed by metagenomics and culture.</title>
        <authorList>
            <person name="Gilroy R."/>
            <person name="Ravi A."/>
            <person name="Getino M."/>
            <person name="Pursley I."/>
            <person name="Horton D.L."/>
            <person name="Alikhan N.F."/>
            <person name="Baker D."/>
            <person name="Gharbi K."/>
            <person name="Hall N."/>
            <person name="Watson M."/>
            <person name="Adriaenssens E.M."/>
            <person name="Foster-Nyarko E."/>
            <person name="Jarju S."/>
            <person name="Secka A."/>
            <person name="Antonio M."/>
            <person name="Oren A."/>
            <person name="Chaudhuri R.R."/>
            <person name="La Ragione R."/>
            <person name="Hildebrand F."/>
            <person name="Pallen M.J."/>
        </authorList>
    </citation>
    <scope>NUCLEOTIDE SEQUENCE</scope>
    <source>
        <strain evidence="11">CHK175-13533</strain>
    </source>
</reference>
<dbReference type="SMART" id="SM00862">
    <property type="entry name" value="Trans_reg_C"/>
    <property type="match status" value="1"/>
</dbReference>
<dbReference type="Proteomes" id="UP000189369">
    <property type="component" value="Chromosome"/>
</dbReference>
<evidence type="ECO:0000313" key="12">
    <source>
        <dbReference type="EMBL" id="NJB64089.1"/>
    </source>
</evidence>
<keyword evidence="1 6" id="KW-0597">Phosphoprotein</keyword>
<dbReference type="Gene3D" id="3.40.50.2300">
    <property type="match status" value="1"/>
</dbReference>
<evidence type="ECO:0000256" key="3">
    <source>
        <dbReference type="ARBA" id="ARBA00023015"/>
    </source>
</evidence>
<gene>
    <name evidence="12" type="ORF">GGR41_000310</name>
    <name evidence="11" type="ORF">K8U84_01060</name>
    <name evidence="10" type="ORF">PAEH1_03860</name>
</gene>
<feature type="domain" description="OmpR/PhoB-type" evidence="9">
    <location>
        <begin position="124"/>
        <end position="220"/>
    </location>
</feature>
<evidence type="ECO:0000313" key="14">
    <source>
        <dbReference type="Proteomes" id="UP000783934"/>
    </source>
</evidence>
<dbReference type="RefSeq" id="WP_077733467.1">
    <property type="nucleotide sequence ID" value="NZ_BMCQ01000002.1"/>
</dbReference>
<evidence type="ECO:0000313" key="13">
    <source>
        <dbReference type="Proteomes" id="UP000189369"/>
    </source>
</evidence>
<dbReference type="Gene3D" id="1.10.10.10">
    <property type="entry name" value="Winged helix-like DNA-binding domain superfamily/Winged helix DNA-binding domain"/>
    <property type="match status" value="1"/>
</dbReference>
<dbReference type="PANTHER" id="PTHR48111:SF67">
    <property type="entry name" value="TRANSCRIPTIONAL REGULATORY PROTEIN TCTD"/>
    <property type="match status" value="1"/>
</dbReference>
<reference evidence="10 13" key="1">
    <citation type="submission" date="2017-01" db="EMBL/GenBank/DDBJ databases">
        <title>Complete Genome Sequence of Paenalcaligenes hominis, Isolated from a paraplegic Patient with neurogenic bladder.</title>
        <authorList>
            <person name="Mukhopadhyay R."/>
            <person name="Joaquin J."/>
            <person name="Hogue R."/>
            <person name="Kilaru A."/>
            <person name="Jospin G."/>
            <person name="Mars K."/>
            <person name="Eisen J.A."/>
            <person name="Chaturvedi V."/>
        </authorList>
    </citation>
    <scope>NUCLEOTIDE SEQUENCE [LARGE SCALE GENOMIC DNA]</scope>
    <source>
        <strain evidence="10 13">15S00501</strain>
    </source>
</reference>
<reference evidence="11" key="4">
    <citation type="submission" date="2021-09" db="EMBL/GenBank/DDBJ databases">
        <authorList>
            <person name="Gilroy R."/>
        </authorList>
    </citation>
    <scope>NUCLEOTIDE SEQUENCE</scope>
    <source>
        <strain evidence="11">CHK175-13533</strain>
    </source>
</reference>
<keyword evidence="3" id="KW-0805">Transcription regulation</keyword>
<keyword evidence="2" id="KW-0902">Two-component regulatory system</keyword>
<protein>
    <submittedName>
        <fullName evidence="10">DNA-binding response regulator</fullName>
    </submittedName>
    <submittedName>
        <fullName evidence="11">Response regulator transcription factor</fullName>
    </submittedName>
    <submittedName>
        <fullName evidence="12">Two-component system response regulator TctD</fullName>
    </submittedName>
</protein>
<sequence>MRILLIEDHPELGAVIQRRLQRAGHVVEWVTTGSAALQYIEHGSWDVLLLDIMLPEHDGFSILESLRQQHITTPVLVMTARTEIEDKVSMLDLGADDYLVKPFDLRELEARIRALHRRPLGQASNTYMVGALQVDSKSRRLSVNDQSVDFGIREFCLLELLLSRLDHTVSKERLVMQLFNFDEEASTNAVELHISRLRRKLQPLQLEIQTIRGVGYSANFIPPP</sequence>
<dbReference type="InterPro" id="IPR016032">
    <property type="entry name" value="Sig_transdc_resp-reg_C-effctor"/>
</dbReference>
<dbReference type="EMBL" id="DYTQ01000016">
    <property type="protein sequence ID" value="HJH23123.1"/>
    <property type="molecule type" value="Genomic_DNA"/>
</dbReference>
<evidence type="ECO:0000256" key="2">
    <source>
        <dbReference type="ARBA" id="ARBA00023012"/>
    </source>
</evidence>